<dbReference type="PROSITE" id="PS50102">
    <property type="entry name" value="RRM"/>
    <property type="match status" value="1"/>
</dbReference>
<dbReference type="AlphaFoldDB" id="A0A2R6PWB3"/>
<feature type="compositionally biased region" description="Basic and acidic residues" evidence="5">
    <location>
        <begin position="129"/>
        <end position="142"/>
    </location>
</feature>
<feature type="compositionally biased region" description="Basic and acidic residues" evidence="5">
    <location>
        <begin position="55"/>
        <end position="64"/>
    </location>
</feature>
<dbReference type="GO" id="GO:0008380">
    <property type="term" value="P:RNA splicing"/>
    <property type="evidence" value="ECO:0007669"/>
    <property type="project" value="UniProtKB-KW"/>
</dbReference>
<feature type="compositionally biased region" description="Polar residues" evidence="5">
    <location>
        <begin position="16"/>
        <end position="25"/>
    </location>
</feature>
<sequence>MNRSSRHEQKHRLRSVLSQDNSNEGTAARTRPFSFDEVMLRRKNKKLSEEAENVSLKDSDKTSDHSISGRGRRNSDDILPVIKHVSEDILKVSSIKEDNTAMSGDKLVNRKDKVSRDPETISKATLNKDVSDKTKGGKDGKLARGRMSGDSENELEKRRARKLEGRDLYADRGREKIDKESKRKRQTEDNQRSRERNAVKKHDLGKSYEDNERSRERSAVKKYDSGKLYGSKNLEKKGRKESSEFHYEESRPKRKRSRSRERDKDRGRRSVSLSPRAHKRTSYNVREQGELSTHSSKDRPKRQQSDDDRNRISNNGLSSRYQRHGGSKSKLGGYSPRKRLTEAAVRTPSPPHGSPEKKGAAWDVPPAAADSNFTVSVISNIQSSNKTVSSNTYQISSVAPVSSKIAKAVSGVFPNAAVDSIQLTQATRPMRRLYVENLPASASEKDVMECLNNFLLSSGVNRVQGSQPCISCIINKEKGQALVEFLTPEDATTSLSFDGRSFSGSILKIRRPKDFVEVATGVPDKSAAAVDTISNIVRDSPQKLMEIVSAFGPLKAYHFEINLDLKESCAFLEYADQSVTLKACAGLNGMRMGGQMLTVVLATPDASLAENIGNSPFYGIPEHAKPLLQKPTQVLKLKNVLDPECLSSLSEVELEELLEDMRLECARFGTVKSVKVVRHNDCHTNQETGNCLENPSSASDRQDLKCRDNTMKTETSGEHIDCNSEEISRSEAQNNDKEAAEVDKAVEGDRLSDGLSDDKRTHNRIEYEMCDPASIDSKVAFEELTCKGISTTLERPICEDNSTVLEEPCDDNHNGISQEQPEGFMLNDQMECCDDNVDDDTIQTRDAEAEIKLVEAEKLKSLEADEQLQEGLAEMNFSEKIDLGTLEKGENGECVSAFEDVFEAGSILVEYIRVEAACMAAHSLHGRLFDDRMVMVGYIDYNIYKVRFPK</sequence>
<dbReference type="OMA" id="EYVEMAH"/>
<evidence type="ECO:0000313" key="8">
    <source>
        <dbReference type="Proteomes" id="UP000241394"/>
    </source>
</evidence>
<keyword evidence="3" id="KW-0508">mRNA splicing</keyword>
<proteinExistence type="predicted"/>
<feature type="compositionally biased region" description="Basic and acidic residues" evidence="5">
    <location>
        <begin position="700"/>
        <end position="758"/>
    </location>
</feature>
<dbReference type="FunCoup" id="A0A2R6PWB3">
    <property type="interactions" value="1754"/>
</dbReference>
<dbReference type="InterPro" id="IPR035979">
    <property type="entry name" value="RBD_domain_sf"/>
</dbReference>
<reference evidence="8" key="2">
    <citation type="journal article" date="2018" name="BMC Genomics">
        <title>A manually annotated Actinidia chinensis var. chinensis (kiwifruit) genome highlights the challenges associated with draft genomes and gene prediction in plants.</title>
        <authorList>
            <person name="Pilkington S.M."/>
            <person name="Crowhurst R."/>
            <person name="Hilario E."/>
            <person name="Nardozza S."/>
            <person name="Fraser L."/>
            <person name="Peng Y."/>
            <person name="Gunaseelan K."/>
            <person name="Simpson R."/>
            <person name="Tahir J."/>
            <person name="Deroles S.C."/>
            <person name="Templeton K."/>
            <person name="Luo Z."/>
            <person name="Davy M."/>
            <person name="Cheng C."/>
            <person name="McNeilage M."/>
            <person name="Scaglione D."/>
            <person name="Liu Y."/>
            <person name="Zhang Q."/>
            <person name="Datson P."/>
            <person name="De Silva N."/>
            <person name="Gardiner S.E."/>
            <person name="Bassett H."/>
            <person name="Chagne D."/>
            <person name="McCallum J."/>
            <person name="Dzierzon H."/>
            <person name="Deng C."/>
            <person name="Wang Y.Y."/>
            <person name="Barron L."/>
            <person name="Manako K."/>
            <person name="Bowen J."/>
            <person name="Foster T.M."/>
            <person name="Erridge Z.A."/>
            <person name="Tiffin H."/>
            <person name="Waite C.N."/>
            <person name="Davies K.M."/>
            <person name="Grierson E.P."/>
            <person name="Laing W.A."/>
            <person name="Kirk R."/>
            <person name="Chen X."/>
            <person name="Wood M."/>
            <person name="Montefiori M."/>
            <person name="Brummell D.A."/>
            <person name="Schwinn K.E."/>
            <person name="Catanach A."/>
            <person name="Fullerton C."/>
            <person name="Li D."/>
            <person name="Meiyalaghan S."/>
            <person name="Nieuwenhuizen N."/>
            <person name="Read N."/>
            <person name="Prakash R."/>
            <person name="Hunter D."/>
            <person name="Zhang H."/>
            <person name="McKenzie M."/>
            <person name="Knabel M."/>
            <person name="Harris A."/>
            <person name="Allan A.C."/>
            <person name="Gleave A."/>
            <person name="Chen A."/>
            <person name="Janssen B.J."/>
            <person name="Plunkett B."/>
            <person name="Ampomah-Dwamena C."/>
            <person name="Voogd C."/>
            <person name="Leif D."/>
            <person name="Lafferty D."/>
            <person name="Souleyre E.J.F."/>
            <person name="Varkonyi-Gasic E."/>
            <person name="Gambi F."/>
            <person name="Hanley J."/>
            <person name="Yao J.L."/>
            <person name="Cheung J."/>
            <person name="David K.M."/>
            <person name="Warren B."/>
            <person name="Marsh K."/>
            <person name="Snowden K.C."/>
            <person name="Lin-Wang K."/>
            <person name="Brian L."/>
            <person name="Martinez-Sanchez M."/>
            <person name="Wang M."/>
            <person name="Ileperuma N."/>
            <person name="Macnee N."/>
            <person name="Campin R."/>
            <person name="McAtee P."/>
            <person name="Drummond R.S.M."/>
            <person name="Espley R.V."/>
            <person name="Ireland H.S."/>
            <person name="Wu R."/>
            <person name="Atkinson R.G."/>
            <person name="Karunairetnam S."/>
            <person name="Bulley S."/>
            <person name="Chunkath S."/>
            <person name="Hanley Z."/>
            <person name="Storey R."/>
            <person name="Thrimawithana A.H."/>
            <person name="Thomson S."/>
            <person name="David C."/>
            <person name="Testolin R."/>
            <person name="Huang H."/>
            <person name="Hellens R.P."/>
            <person name="Schaffer R.J."/>
        </authorList>
    </citation>
    <scope>NUCLEOTIDE SEQUENCE [LARGE SCALE GENOMIC DNA]</scope>
    <source>
        <strain evidence="8">cv. Red5</strain>
    </source>
</reference>
<keyword evidence="2 4" id="KW-0694">RNA-binding</keyword>
<name>A0A2R6PWB3_ACTCC</name>
<reference evidence="7 8" key="1">
    <citation type="submission" date="2017-07" db="EMBL/GenBank/DDBJ databases">
        <title>An improved, manually edited Actinidia chinensis var. chinensis (kiwifruit) genome highlights the challenges associated with draft genomes and gene prediction in plants.</title>
        <authorList>
            <person name="Pilkington S."/>
            <person name="Crowhurst R."/>
            <person name="Hilario E."/>
            <person name="Nardozza S."/>
            <person name="Fraser L."/>
            <person name="Peng Y."/>
            <person name="Gunaseelan K."/>
            <person name="Simpson R."/>
            <person name="Tahir J."/>
            <person name="Deroles S."/>
            <person name="Templeton K."/>
            <person name="Luo Z."/>
            <person name="Davy M."/>
            <person name="Cheng C."/>
            <person name="Mcneilage M."/>
            <person name="Scaglione D."/>
            <person name="Liu Y."/>
            <person name="Zhang Q."/>
            <person name="Datson P."/>
            <person name="De Silva N."/>
            <person name="Gardiner S."/>
            <person name="Bassett H."/>
            <person name="Chagne D."/>
            <person name="Mccallum J."/>
            <person name="Dzierzon H."/>
            <person name="Deng C."/>
            <person name="Wang Y.-Y."/>
            <person name="Barron N."/>
            <person name="Manako K."/>
            <person name="Bowen J."/>
            <person name="Foster T."/>
            <person name="Erridge Z."/>
            <person name="Tiffin H."/>
            <person name="Waite C."/>
            <person name="Davies K."/>
            <person name="Grierson E."/>
            <person name="Laing W."/>
            <person name="Kirk R."/>
            <person name="Chen X."/>
            <person name="Wood M."/>
            <person name="Montefiori M."/>
            <person name="Brummell D."/>
            <person name="Schwinn K."/>
            <person name="Catanach A."/>
            <person name="Fullerton C."/>
            <person name="Li D."/>
            <person name="Meiyalaghan S."/>
            <person name="Nieuwenhuizen N."/>
            <person name="Read N."/>
            <person name="Prakash R."/>
            <person name="Hunter D."/>
            <person name="Zhang H."/>
            <person name="Mckenzie M."/>
            <person name="Knabel M."/>
            <person name="Harris A."/>
            <person name="Allan A."/>
            <person name="Chen A."/>
            <person name="Janssen B."/>
            <person name="Plunkett B."/>
            <person name="Dwamena C."/>
            <person name="Voogd C."/>
            <person name="Leif D."/>
            <person name="Lafferty D."/>
            <person name="Souleyre E."/>
            <person name="Varkonyi-Gasic E."/>
            <person name="Gambi F."/>
            <person name="Hanley J."/>
            <person name="Yao J.-L."/>
            <person name="Cheung J."/>
            <person name="David K."/>
            <person name="Warren B."/>
            <person name="Marsh K."/>
            <person name="Snowden K."/>
            <person name="Lin-Wang K."/>
            <person name="Brian L."/>
            <person name="Martinez-Sanchez M."/>
            <person name="Wang M."/>
            <person name="Ileperuma N."/>
            <person name="Macnee N."/>
            <person name="Campin R."/>
            <person name="Mcatee P."/>
            <person name="Drummond R."/>
            <person name="Espley R."/>
            <person name="Ireland H."/>
            <person name="Wu R."/>
            <person name="Atkinson R."/>
            <person name="Karunairetnam S."/>
            <person name="Bulley S."/>
            <person name="Chunkath S."/>
            <person name="Hanley Z."/>
            <person name="Storey R."/>
            <person name="Thrimawithana A."/>
            <person name="Thomson S."/>
            <person name="David C."/>
            <person name="Testolin R."/>
        </authorList>
    </citation>
    <scope>NUCLEOTIDE SEQUENCE [LARGE SCALE GENOMIC DNA]</scope>
    <source>
        <strain evidence="8">cv. Red5</strain>
        <tissue evidence="7">Young leaf</tissue>
    </source>
</reference>
<dbReference type="GO" id="GO:0003723">
    <property type="term" value="F:RNA binding"/>
    <property type="evidence" value="ECO:0007669"/>
    <property type="project" value="UniProtKB-UniRule"/>
</dbReference>
<dbReference type="Proteomes" id="UP000241394">
    <property type="component" value="Chromosome LG22"/>
</dbReference>
<accession>A0A2R6PWB3</accession>
<dbReference type="InParanoid" id="A0A2R6PWB3"/>
<dbReference type="STRING" id="1590841.A0A2R6PWB3"/>
<evidence type="ECO:0000259" key="6">
    <source>
        <dbReference type="PROSITE" id="PS50102"/>
    </source>
</evidence>
<evidence type="ECO:0000256" key="2">
    <source>
        <dbReference type="ARBA" id="ARBA00022884"/>
    </source>
</evidence>
<dbReference type="EMBL" id="NKQK01000022">
    <property type="protein sequence ID" value="PSR97935.1"/>
    <property type="molecule type" value="Genomic_DNA"/>
</dbReference>
<feature type="compositionally biased region" description="Polar residues" evidence="5">
    <location>
        <begin position="282"/>
        <end position="294"/>
    </location>
</feature>
<evidence type="ECO:0000313" key="7">
    <source>
        <dbReference type="EMBL" id="PSR97935.1"/>
    </source>
</evidence>
<dbReference type="SMART" id="SM00360">
    <property type="entry name" value="RRM"/>
    <property type="match status" value="2"/>
</dbReference>
<dbReference type="OrthoDB" id="10266058at2759"/>
<dbReference type="Gene3D" id="3.30.70.330">
    <property type="match status" value="4"/>
</dbReference>
<comment type="caution">
    <text evidence="7">The sequence shown here is derived from an EMBL/GenBank/DDBJ whole genome shotgun (WGS) entry which is preliminary data.</text>
</comment>
<keyword evidence="8" id="KW-1185">Reference proteome</keyword>
<dbReference type="Gramene" id="PSR97935">
    <property type="protein sequence ID" value="PSR97935"/>
    <property type="gene ID" value="CEY00_Acc02045"/>
</dbReference>
<evidence type="ECO:0000256" key="4">
    <source>
        <dbReference type="PROSITE-ProRule" id="PRU00176"/>
    </source>
</evidence>
<dbReference type="InterPro" id="IPR000504">
    <property type="entry name" value="RRM_dom"/>
</dbReference>
<gene>
    <name evidence="7" type="ORF">CEY00_Acc02045</name>
</gene>
<dbReference type="PANTHER" id="PTHR23139">
    <property type="entry name" value="RNA-BINDING PROTEIN"/>
    <property type="match status" value="1"/>
</dbReference>
<protein>
    <submittedName>
        <fullName evidence="7">Splicing factor U2AF like</fullName>
    </submittedName>
</protein>
<feature type="compositionally biased region" description="Basic and acidic residues" evidence="5">
    <location>
        <begin position="295"/>
        <end position="311"/>
    </location>
</feature>
<feature type="compositionally biased region" description="Basic and acidic residues" evidence="5">
    <location>
        <begin position="154"/>
        <end position="225"/>
    </location>
</feature>
<evidence type="ECO:0000256" key="1">
    <source>
        <dbReference type="ARBA" id="ARBA00022664"/>
    </source>
</evidence>
<keyword evidence="1" id="KW-0507">mRNA processing</keyword>
<feature type="domain" description="RRM" evidence="6">
    <location>
        <begin position="431"/>
        <end position="514"/>
    </location>
</feature>
<evidence type="ECO:0000256" key="5">
    <source>
        <dbReference type="SAM" id="MobiDB-lite"/>
    </source>
</evidence>
<feature type="region of interest" description="Disordered" evidence="5">
    <location>
        <begin position="684"/>
        <end position="758"/>
    </location>
</feature>
<feature type="compositionally biased region" description="Basic and acidic residues" evidence="5">
    <location>
        <begin position="233"/>
        <end position="251"/>
    </location>
</feature>
<feature type="compositionally biased region" description="Basic and acidic residues" evidence="5">
    <location>
        <begin position="107"/>
        <end position="120"/>
    </location>
</feature>
<dbReference type="GO" id="GO:0006397">
    <property type="term" value="P:mRNA processing"/>
    <property type="evidence" value="ECO:0007669"/>
    <property type="project" value="UniProtKB-KW"/>
</dbReference>
<dbReference type="FunFam" id="3.30.70.330:FF:000879">
    <property type="entry name" value="Splicing factor U2af large subunit A"/>
    <property type="match status" value="1"/>
</dbReference>
<organism evidence="7 8">
    <name type="scientific">Actinidia chinensis var. chinensis</name>
    <name type="common">Chinese soft-hair kiwi</name>
    <dbReference type="NCBI Taxonomy" id="1590841"/>
    <lineage>
        <taxon>Eukaryota</taxon>
        <taxon>Viridiplantae</taxon>
        <taxon>Streptophyta</taxon>
        <taxon>Embryophyta</taxon>
        <taxon>Tracheophyta</taxon>
        <taxon>Spermatophyta</taxon>
        <taxon>Magnoliopsida</taxon>
        <taxon>eudicotyledons</taxon>
        <taxon>Gunneridae</taxon>
        <taxon>Pentapetalae</taxon>
        <taxon>asterids</taxon>
        <taxon>Ericales</taxon>
        <taxon>Actinidiaceae</taxon>
        <taxon>Actinidia</taxon>
    </lineage>
</organism>
<evidence type="ECO:0000256" key="3">
    <source>
        <dbReference type="ARBA" id="ARBA00023187"/>
    </source>
</evidence>
<dbReference type="SUPFAM" id="SSF54928">
    <property type="entry name" value="RNA-binding domain, RBD"/>
    <property type="match status" value="3"/>
</dbReference>
<dbReference type="InterPro" id="IPR012677">
    <property type="entry name" value="Nucleotide-bd_a/b_plait_sf"/>
</dbReference>
<feature type="region of interest" description="Disordered" evidence="5">
    <location>
        <begin position="95"/>
        <end position="364"/>
    </location>
</feature>
<feature type="region of interest" description="Disordered" evidence="5">
    <location>
        <begin position="1"/>
        <end position="78"/>
    </location>
</feature>
<feature type="compositionally biased region" description="Polar residues" evidence="5">
    <location>
        <begin position="685"/>
        <end position="699"/>
    </location>
</feature>